<name>A0AAD6J641_DREDA</name>
<dbReference type="Proteomes" id="UP001221413">
    <property type="component" value="Unassembled WGS sequence"/>
</dbReference>
<accession>A0AAD6J641</accession>
<proteinExistence type="predicted"/>
<evidence type="ECO:0000313" key="2">
    <source>
        <dbReference type="Proteomes" id="UP001221413"/>
    </source>
</evidence>
<evidence type="ECO:0000313" key="1">
    <source>
        <dbReference type="EMBL" id="KAJ6264512.1"/>
    </source>
</evidence>
<dbReference type="AlphaFoldDB" id="A0AAD6J641"/>
<reference evidence="1" key="1">
    <citation type="submission" date="2023-01" db="EMBL/GenBank/DDBJ databases">
        <title>The chitinases involved in constricting ring structure development in the nematode-trapping fungus Drechslerella dactyloides.</title>
        <authorList>
            <person name="Wang R."/>
            <person name="Zhang L."/>
            <person name="Tang P."/>
            <person name="Li S."/>
            <person name="Liang L."/>
        </authorList>
    </citation>
    <scope>NUCLEOTIDE SEQUENCE</scope>
    <source>
        <strain evidence="1">YMF1.00031</strain>
    </source>
</reference>
<organism evidence="1 2">
    <name type="scientific">Drechslerella dactyloides</name>
    <name type="common">Nematode-trapping fungus</name>
    <name type="synonym">Arthrobotrys dactyloides</name>
    <dbReference type="NCBI Taxonomy" id="74499"/>
    <lineage>
        <taxon>Eukaryota</taxon>
        <taxon>Fungi</taxon>
        <taxon>Dikarya</taxon>
        <taxon>Ascomycota</taxon>
        <taxon>Pezizomycotina</taxon>
        <taxon>Orbiliomycetes</taxon>
        <taxon>Orbiliales</taxon>
        <taxon>Orbiliaceae</taxon>
        <taxon>Drechslerella</taxon>
    </lineage>
</organism>
<dbReference type="EMBL" id="JAQGDS010000001">
    <property type="protein sequence ID" value="KAJ6264512.1"/>
    <property type="molecule type" value="Genomic_DNA"/>
</dbReference>
<comment type="caution">
    <text evidence="1">The sequence shown here is derived from an EMBL/GenBank/DDBJ whole genome shotgun (WGS) entry which is preliminary data.</text>
</comment>
<gene>
    <name evidence="1" type="ORF">Dda_0659</name>
</gene>
<protein>
    <submittedName>
        <fullName evidence="1">Uncharacterized protein</fullName>
    </submittedName>
</protein>
<keyword evidence="2" id="KW-1185">Reference proteome</keyword>
<sequence length="65" mass="7392">MTRRRGKPAGHAEFPSKIPSFRIRKIERRLSFDISAMYSDGVFPHNRISLAYLEASDTIGIVLVD</sequence>